<feature type="transmembrane region" description="Helical" evidence="6">
    <location>
        <begin position="103"/>
        <end position="126"/>
    </location>
</feature>
<proteinExistence type="predicted"/>
<dbReference type="GeneID" id="25405690"/>
<dbReference type="Proteomes" id="UP000266720">
    <property type="component" value="Chromosome"/>
</dbReference>
<feature type="transmembrane region" description="Helical" evidence="6">
    <location>
        <begin position="61"/>
        <end position="82"/>
    </location>
</feature>
<dbReference type="EMBL" id="CP007493">
    <property type="protein sequence ID" value="AJB41306.1"/>
    <property type="molecule type" value="Genomic_DNA"/>
</dbReference>
<feature type="transmembrane region" description="Helical" evidence="6">
    <location>
        <begin position="38"/>
        <end position="55"/>
    </location>
</feature>
<sequence>MSIYFYDLVPVYRRIVLISALLYAGYQDYKTREIDDKTWVYPSIILAPLTFFEVYNRTPTYLQIYLFSLFLGLLIAILTLKLKLTGEADAIAFAFISLFEPPGYHIITLFPLGSVIILSLVPTLLYTCYNLYWNLKHGSFAGYEAGSLVKALAMLTMRYISRREYEEKSYMYIPSTQKQGDKLTIELSPMIPEKVENPGLDEFWAVTLAPYVFFLSIGYLIYTILLLTF</sequence>
<dbReference type="InterPro" id="IPR000045">
    <property type="entry name" value="Prepilin_IV_endopep_pep"/>
</dbReference>
<organism evidence="8 9">
    <name type="scientific">Thermofilum adornatum 1505</name>
    <dbReference type="NCBI Taxonomy" id="697581"/>
    <lineage>
        <taxon>Archaea</taxon>
        <taxon>Thermoproteota</taxon>
        <taxon>Thermoprotei</taxon>
        <taxon>Thermofilales</taxon>
        <taxon>Thermofilaceae</taxon>
        <taxon>Thermofilum</taxon>
    </lineage>
</organism>
<gene>
    <name evidence="8" type="ORF">TCARB_0230</name>
</gene>
<dbReference type="PANTHER" id="PTHR36506:SF1">
    <property type="entry name" value="PREFLAGELLIN PEPTIDASE"/>
    <property type="match status" value="1"/>
</dbReference>
<dbReference type="InterPro" id="IPR052218">
    <property type="entry name" value="Preflagellin_Peptidase"/>
</dbReference>
<evidence type="ECO:0000256" key="1">
    <source>
        <dbReference type="ARBA" id="ARBA00004651"/>
    </source>
</evidence>
<feature type="domain" description="Prepilin type IV endopeptidase peptidase" evidence="7">
    <location>
        <begin position="15"/>
        <end position="110"/>
    </location>
</feature>
<dbReference type="AlphaFoldDB" id="A0A3G1A4E3"/>
<keyword evidence="5 6" id="KW-0472">Membrane</keyword>
<dbReference type="STRING" id="697581.TCARB_0230"/>
<evidence type="ECO:0000259" key="7">
    <source>
        <dbReference type="Pfam" id="PF01478"/>
    </source>
</evidence>
<dbReference type="KEGG" id="tcb:TCARB_0230"/>
<dbReference type="RefSeq" id="WP_052885532.1">
    <property type="nucleotide sequence ID" value="NZ_CP007493.1"/>
</dbReference>
<feature type="transmembrane region" description="Helical" evidence="6">
    <location>
        <begin position="203"/>
        <end position="227"/>
    </location>
</feature>
<dbReference type="GO" id="GO:0005886">
    <property type="term" value="C:plasma membrane"/>
    <property type="evidence" value="ECO:0007669"/>
    <property type="project" value="UniProtKB-SubCell"/>
</dbReference>
<name>A0A3G1A4E3_9CREN</name>
<comment type="subcellular location">
    <subcellularLocation>
        <location evidence="1">Cell membrane</location>
        <topology evidence="1">Multi-pass membrane protein</topology>
    </subcellularLocation>
</comment>
<dbReference type="Pfam" id="PF01478">
    <property type="entry name" value="Peptidase_A24"/>
    <property type="match status" value="1"/>
</dbReference>
<evidence type="ECO:0000256" key="3">
    <source>
        <dbReference type="ARBA" id="ARBA00022692"/>
    </source>
</evidence>
<keyword evidence="3 6" id="KW-0812">Transmembrane</keyword>
<evidence type="ECO:0000256" key="6">
    <source>
        <dbReference type="SAM" id="Phobius"/>
    </source>
</evidence>
<evidence type="ECO:0000256" key="2">
    <source>
        <dbReference type="ARBA" id="ARBA00022475"/>
    </source>
</evidence>
<evidence type="ECO:0000256" key="4">
    <source>
        <dbReference type="ARBA" id="ARBA00022989"/>
    </source>
</evidence>
<evidence type="ECO:0000256" key="5">
    <source>
        <dbReference type="ARBA" id="ARBA00023136"/>
    </source>
</evidence>
<dbReference type="GO" id="GO:0004190">
    <property type="term" value="F:aspartic-type endopeptidase activity"/>
    <property type="evidence" value="ECO:0007669"/>
    <property type="project" value="InterPro"/>
</dbReference>
<keyword evidence="2" id="KW-1003">Cell membrane</keyword>
<dbReference type="GeneID" id="16573812"/>
<reference evidence="9" key="1">
    <citation type="book" date="2010" name="EXTREMOPHILES" publisher="0:0-0">
        <title>Complete genome sequences of ten hyperthermophilic archaea reveal their metabolic capabilities and possible ecological roles.</title>
        <editorList>
            <person name="?"/>
        </editorList>
        <authorList>
            <person name="Ravin N.V."/>
            <person name="Mardanov A.V."/>
            <person name="Bonch-Osmolovskaya E.A."/>
            <person name="Skryabin K.G."/>
        </authorList>
    </citation>
    <scope>NUCLEOTIDE SEQUENCE [LARGE SCALE GENOMIC DNA]</scope>
    <source>
        <strain evidence="9">1505</strain>
    </source>
</reference>
<accession>A0A3G1A4E3</accession>
<dbReference type="Gene3D" id="1.20.120.1220">
    <property type="match status" value="1"/>
</dbReference>
<protein>
    <recommendedName>
        <fullName evidence="7">Prepilin type IV endopeptidase peptidase domain-containing protein</fullName>
    </recommendedName>
</protein>
<evidence type="ECO:0000313" key="8">
    <source>
        <dbReference type="EMBL" id="AJB41306.1"/>
    </source>
</evidence>
<keyword evidence="4 6" id="KW-1133">Transmembrane helix</keyword>
<dbReference type="PANTHER" id="PTHR36506">
    <property type="entry name" value="PREFLAGELLIN PEPTIDASE"/>
    <property type="match status" value="1"/>
</dbReference>
<evidence type="ECO:0000313" key="9">
    <source>
        <dbReference type="Proteomes" id="UP000266720"/>
    </source>
</evidence>